<evidence type="ECO:0000313" key="5">
    <source>
        <dbReference type="Proteomes" id="UP000001940"/>
    </source>
</evidence>
<protein>
    <submittedName>
        <fullName evidence="4">Receptor L-domain domain-containing protein</fullName>
    </submittedName>
</protein>
<evidence type="ECO:0000313" key="6">
    <source>
        <dbReference type="WormBase" id="F13G11.2"/>
    </source>
</evidence>
<keyword evidence="1" id="KW-0812">Transmembrane</keyword>
<keyword evidence="2" id="KW-0732">Signal</keyword>
<feature type="signal peptide" evidence="2">
    <location>
        <begin position="1"/>
        <end position="16"/>
    </location>
</feature>
<dbReference type="AlphaFoldDB" id="Q9XU44"/>
<dbReference type="PIR" id="T20849">
    <property type="entry name" value="T20849"/>
</dbReference>
<dbReference type="CTD" id="184432"/>
<reference evidence="4 5" key="1">
    <citation type="journal article" date="1998" name="Science">
        <title>Genome sequence of the nematode C. elegans: a platform for investigating biology.</title>
        <authorList>
            <consortium name="The C. elegans sequencing consortium"/>
            <person name="Sulson J.E."/>
            <person name="Waterston R."/>
        </authorList>
    </citation>
    <scope>NUCLEOTIDE SEQUENCE [LARGE SCALE GENOMIC DNA]</scope>
    <source>
        <strain evidence="4 5">Bristol N2</strain>
    </source>
</reference>
<evidence type="ECO:0000256" key="2">
    <source>
        <dbReference type="SAM" id="SignalP"/>
    </source>
</evidence>
<dbReference type="OrthoDB" id="5854539at2759"/>
<organism evidence="4 5">
    <name type="scientific">Caenorhabditis elegans</name>
    <dbReference type="NCBI Taxonomy" id="6239"/>
    <lineage>
        <taxon>Eukaryota</taxon>
        <taxon>Metazoa</taxon>
        <taxon>Ecdysozoa</taxon>
        <taxon>Nematoda</taxon>
        <taxon>Chromadorea</taxon>
        <taxon>Rhabditida</taxon>
        <taxon>Rhabditina</taxon>
        <taxon>Rhabditomorpha</taxon>
        <taxon>Rhabditoidea</taxon>
        <taxon>Rhabditidae</taxon>
        <taxon>Peloderinae</taxon>
        <taxon>Caenorhabditis</taxon>
    </lineage>
</organism>
<dbReference type="OMA" id="IYFHASH"/>
<dbReference type="InterPro" id="IPR036941">
    <property type="entry name" value="Rcpt_L-dom_sf"/>
</dbReference>
<dbReference type="RefSeq" id="NP_502772.1">
    <property type="nucleotide sequence ID" value="NM_070371.2"/>
</dbReference>
<keyword evidence="5" id="KW-1185">Reference proteome</keyword>
<accession>Q9XU44</accession>
<feature type="domain" description="Receptor L-domain" evidence="3">
    <location>
        <begin position="52"/>
        <end position="121"/>
    </location>
</feature>
<dbReference type="Pfam" id="PF01030">
    <property type="entry name" value="Recep_L_domain"/>
    <property type="match status" value="1"/>
</dbReference>
<dbReference type="Bgee" id="WBGene00008772">
    <property type="expression patterns" value="Expressed in adult organism and 1 other cell type or tissue"/>
</dbReference>
<keyword evidence="1" id="KW-1133">Transmembrane helix</keyword>
<dbReference type="HOGENOM" id="CLU_1262577_0_0_1"/>
<dbReference type="UCSC" id="F13G11.2">
    <property type="organism name" value="c. elegans"/>
</dbReference>
<dbReference type="FunCoup" id="Q9XU44">
    <property type="interactions" value="1495"/>
</dbReference>
<gene>
    <name evidence="4 6" type="primary">irld-4</name>
    <name evidence="4" type="ORF">CELE_F13G11.2</name>
    <name evidence="6" type="ORF">F13G11.2</name>
</gene>
<dbReference type="STRING" id="6239.F13G11.2.1"/>
<evidence type="ECO:0000259" key="3">
    <source>
        <dbReference type="Pfam" id="PF01030"/>
    </source>
</evidence>
<evidence type="ECO:0000313" key="4">
    <source>
        <dbReference type="EMBL" id="CAB05897.1"/>
    </source>
</evidence>
<name>Q9XU44_CAEEL</name>
<dbReference type="InParanoid" id="Q9XU44"/>
<keyword evidence="4" id="KW-0675">Receptor</keyword>
<dbReference type="KEGG" id="cel:CELE_F13G11.2"/>
<dbReference type="InterPro" id="IPR000494">
    <property type="entry name" value="Rcpt_L-dom"/>
</dbReference>
<dbReference type="WormBase" id="F13G11.2">
    <property type="protein sequence ID" value="CE19790"/>
    <property type="gene ID" value="WBGene00008772"/>
    <property type="gene designation" value="irld-4"/>
</dbReference>
<keyword evidence="1" id="KW-0472">Membrane</keyword>
<dbReference type="PaxDb" id="6239-F13G11.2"/>
<dbReference type="Proteomes" id="UP000001940">
    <property type="component" value="Chromosome IV"/>
</dbReference>
<feature type="chain" id="PRO_5004336908" evidence="2">
    <location>
        <begin position="17"/>
        <end position="217"/>
    </location>
</feature>
<dbReference type="AGR" id="WB:WBGene00008772"/>
<dbReference type="SUPFAM" id="SSF52058">
    <property type="entry name" value="L domain-like"/>
    <property type="match status" value="1"/>
</dbReference>
<dbReference type="GeneID" id="184432"/>
<dbReference type="EMBL" id="BX284604">
    <property type="protein sequence ID" value="CAB05897.1"/>
    <property type="molecule type" value="Genomic_DNA"/>
</dbReference>
<proteinExistence type="predicted"/>
<dbReference type="SMR" id="Q9XU44"/>
<dbReference type="Gene3D" id="3.80.20.20">
    <property type="entry name" value="Receptor L-domain"/>
    <property type="match status" value="1"/>
</dbReference>
<evidence type="ECO:0000256" key="1">
    <source>
        <dbReference type="SAM" id="Phobius"/>
    </source>
</evidence>
<feature type="transmembrane region" description="Helical" evidence="1">
    <location>
        <begin position="177"/>
        <end position="198"/>
    </location>
</feature>
<sequence length="217" mass="24866">MFCILNFLLLPLVVLAQVGSSCDTDGIPNQFHCNIKNLKRDAQNYLEWPNWCQVFHGNLHLRVINLKAANFEKLREIRGTLSLINSPFNRMPQMPNLVSIKTHNSFPGLVILNNTRLRDMRGFVDWNKDVKITGNEFPVFISGNLELDTVNLPEMFHKPYSPLSCEKRLMPNYNIQFAEGMSLAAVLFTLIICATMFLHPLSMGSTNVYFVPGYHKY</sequence>
<dbReference type="eggNOG" id="ENOG502THMT">
    <property type="taxonomic scope" value="Eukaryota"/>
</dbReference>